<accession>A0AAV2E2F0</accession>
<dbReference type="EMBL" id="OZ034817">
    <property type="protein sequence ID" value="CAL1380004.1"/>
    <property type="molecule type" value="Genomic_DNA"/>
</dbReference>
<gene>
    <name evidence="1" type="ORF">LTRI10_LOCUS21483</name>
</gene>
<name>A0AAV2E2F0_9ROSI</name>
<evidence type="ECO:0000313" key="2">
    <source>
        <dbReference type="Proteomes" id="UP001497516"/>
    </source>
</evidence>
<keyword evidence="2" id="KW-1185">Reference proteome</keyword>
<sequence>MSGRKLRATLSVEELPPKAFRMKNEPQWRGGFSLGVDLGLSRTTSKGGRGEVAAAERRGWLACATPPSPPPAPFISDMKGEGRADGFSVCIVFCGYSG</sequence>
<evidence type="ECO:0000313" key="1">
    <source>
        <dbReference type="EMBL" id="CAL1380004.1"/>
    </source>
</evidence>
<dbReference type="Proteomes" id="UP001497516">
    <property type="component" value="Chromosome 4"/>
</dbReference>
<reference evidence="1 2" key="1">
    <citation type="submission" date="2024-04" db="EMBL/GenBank/DDBJ databases">
        <authorList>
            <person name="Fracassetti M."/>
        </authorList>
    </citation>
    <scope>NUCLEOTIDE SEQUENCE [LARGE SCALE GENOMIC DNA]</scope>
</reference>
<protein>
    <submittedName>
        <fullName evidence="1">Uncharacterized protein</fullName>
    </submittedName>
</protein>
<proteinExistence type="predicted"/>
<organism evidence="1 2">
    <name type="scientific">Linum trigynum</name>
    <dbReference type="NCBI Taxonomy" id="586398"/>
    <lineage>
        <taxon>Eukaryota</taxon>
        <taxon>Viridiplantae</taxon>
        <taxon>Streptophyta</taxon>
        <taxon>Embryophyta</taxon>
        <taxon>Tracheophyta</taxon>
        <taxon>Spermatophyta</taxon>
        <taxon>Magnoliopsida</taxon>
        <taxon>eudicotyledons</taxon>
        <taxon>Gunneridae</taxon>
        <taxon>Pentapetalae</taxon>
        <taxon>rosids</taxon>
        <taxon>fabids</taxon>
        <taxon>Malpighiales</taxon>
        <taxon>Linaceae</taxon>
        <taxon>Linum</taxon>
    </lineage>
</organism>
<dbReference type="AlphaFoldDB" id="A0AAV2E2F0"/>